<dbReference type="Proteomes" id="UP001479436">
    <property type="component" value="Unassembled WGS sequence"/>
</dbReference>
<comment type="subcellular location">
    <subcellularLocation>
        <location evidence="2">Nucleus</location>
    </subcellularLocation>
</comment>
<name>A0ABR2WAW5_9FUNG</name>
<evidence type="ECO:0000256" key="2">
    <source>
        <dbReference type="PIRNR" id="PIRNR028983"/>
    </source>
</evidence>
<accession>A0ABR2WAW5</accession>
<proteinExistence type="inferred from homology"/>
<keyword evidence="2" id="KW-0813">Transport</keyword>
<dbReference type="EMBL" id="JASJQH010006887">
    <property type="protein sequence ID" value="KAK9728984.1"/>
    <property type="molecule type" value="Genomic_DNA"/>
</dbReference>
<dbReference type="PANTHER" id="PTHR13261:SF0">
    <property type="entry name" value="BRCA2 AND CDKN1A-INTERACTING PROTEIN"/>
    <property type="match status" value="1"/>
</dbReference>
<evidence type="ECO:0000256" key="1">
    <source>
        <dbReference type="ARBA" id="ARBA00006781"/>
    </source>
</evidence>
<protein>
    <recommendedName>
        <fullName evidence="2">Protein BCP1</fullName>
    </recommendedName>
</protein>
<dbReference type="PIRSF" id="PIRSF028983">
    <property type="entry name" value="BCP1"/>
    <property type="match status" value="1"/>
</dbReference>
<evidence type="ECO:0000313" key="3">
    <source>
        <dbReference type="EMBL" id="KAK9728984.1"/>
    </source>
</evidence>
<comment type="function">
    <text evidence="2">Involved in nuclear export, actin cytoskeleton organization and vesicular transport.</text>
</comment>
<gene>
    <name evidence="3" type="primary">BCP1</name>
    <name evidence="3" type="ORF">K7432_000622</name>
</gene>
<dbReference type="PANTHER" id="PTHR13261">
    <property type="entry name" value="BRCA2 AND CDKN1A INTERACTING PROTEIN"/>
    <property type="match status" value="1"/>
</dbReference>
<evidence type="ECO:0000313" key="4">
    <source>
        <dbReference type="Proteomes" id="UP001479436"/>
    </source>
</evidence>
<organism evidence="3 4">
    <name type="scientific">Basidiobolus ranarum</name>
    <dbReference type="NCBI Taxonomy" id="34480"/>
    <lineage>
        <taxon>Eukaryota</taxon>
        <taxon>Fungi</taxon>
        <taxon>Fungi incertae sedis</taxon>
        <taxon>Zoopagomycota</taxon>
        <taxon>Entomophthoromycotina</taxon>
        <taxon>Basidiobolomycetes</taxon>
        <taxon>Basidiobolales</taxon>
        <taxon>Basidiobolaceae</taxon>
        <taxon>Basidiobolus</taxon>
    </lineage>
</organism>
<comment type="similarity">
    <text evidence="1 2">Belongs to the BCP1 family.</text>
</comment>
<reference evidence="3 4" key="1">
    <citation type="submission" date="2023-04" db="EMBL/GenBank/DDBJ databases">
        <title>Genome of Basidiobolus ranarum AG-B5.</title>
        <authorList>
            <person name="Stajich J.E."/>
            <person name="Carter-House D."/>
            <person name="Gryganskyi A."/>
        </authorList>
    </citation>
    <scope>NUCLEOTIDE SEQUENCE [LARGE SCALE GENOMIC DNA]</scope>
    <source>
        <strain evidence="3 4">AG-B5</strain>
    </source>
</reference>
<comment type="caution">
    <text evidence="3">The sequence shown here is derived from an EMBL/GenBank/DDBJ whole genome shotgun (WGS) entry which is preliminary data.</text>
</comment>
<dbReference type="Pfam" id="PF13862">
    <property type="entry name" value="BCCIP"/>
    <property type="match status" value="1"/>
</dbReference>
<dbReference type="InterPro" id="IPR025602">
    <property type="entry name" value="BCP1_family"/>
</dbReference>
<sequence length="288" mass="33101">MSKRKVSEREPKLKENVMDISGDEDEDMTDVVDVDFDFFDPKEIDFHAIKNLLKQLFGSDHELFNLSELTELIIGQPLIGSTIKVDGEGDPYAFMSVLNMHVHKDKECMKQIKEYLLAKCKKNHAAFDKLNTILKEDSNQHVGLLLTDRLVNMPPQTAPPMYKMLAEEIEWAVEDKEPYEFEYYILLSKTYKEVAPTVDEEEMAIPATHTKKKGKMADTILFYFHPEDELISRHADLVQDFKFTQATSVADSKRAFQDYGIAPSRKFMIIHKSKMPALIKNLEEAMGA</sequence>
<keyword evidence="2" id="KW-0653">Protein transport</keyword>
<keyword evidence="4" id="KW-1185">Reference proteome</keyword>
<keyword evidence="2" id="KW-0539">Nucleus</keyword>